<dbReference type="InterPro" id="IPR036397">
    <property type="entry name" value="RNaseH_sf"/>
</dbReference>
<reference evidence="3" key="1">
    <citation type="submission" date="2020-03" db="EMBL/GenBank/DDBJ databases">
        <title>Castanea mollissima Vanexum genome sequencing.</title>
        <authorList>
            <person name="Staton M."/>
        </authorList>
    </citation>
    <scope>NUCLEOTIDE SEQUENCE</scope>
    <source>
        <tissue evidence="3">Leaf</tissue>
    </source>
</reference>
<dbReference type="SUPFAM" id="SSF53098">
    <property type="entry name" value="Ribonuclease H-like"/>
    <property type="match status" value="1"/>
</dbReference>
<dbReference type="AlphaFoldDB" id="A0A8J4QS85"/>
<feature type="domain" description="Reverse transcriptase zinc-binding" evidence="2">
    <location>
        <begin position="333"/>
        <end position="423"/>
    </location>
</feature>
<accession>A0A8J4QS85</accession>
<sequence>MLSLVYGPPYSSLKANFWKNLETTINSFGGVWVGIGDFNCILSQLKKQGGRPFASSSDGGFFGFITNNGLIDLGFQGRHLVSDCFINYYKNLFTSQHTQPSHHIDLSDIIPHSISSEENEALCAIPSDDEIKFVAFSFASSKSPGLDVQSCLSQFQTWSGLSINKRKLTITFSRNVPPSSKISLRNLIGLNQPTSKNFYLGLPTHIQRGHQAQFNIILEKINNRISGWKERHSQKHPFDKKSYCYLIGSSSSVNIWHDPWIPSIPSFTLTPITLLPDQKLVYELIFPETRQWNRALLHNLFDHDTTSSIQQIYIPFTLAADSIIWAKCPSGKFFVKSAYLADQNARFTISGPLTAVEWKKLWSMKFNERLKYHIWKIAWDVLPTREFLARRIVGLDSSCPRCHHPQESVVHILFECPFAIIVWRHTSIPINLSSIPPKSTSDWVKSFLNPVSLLSLYPSVAPSFSLLAAIMCDCIWWSRNKLIFEDLSNPPNQLAADINKFFNSHSEAWLSISPSTASQWCPPPTGWIKFNFDAAIRPNVTFISVVGSDPNGMIISICTAKEPPQSPIWGEAKAALLAMSTAVNLGYKFVIFEGNAKVVIESIVCSSSDPPWEISSIISDIHNLFSYFSISKFSFCYRSCNELARHLARWACISPNWGPQSISSIPPWVFCKKIDGSVPPFLSLPF</sequence>
<dbReference type="InterPro" id="IPR012337">
    <property type="entry name" value="RNaseH-like_sf"/>
</dbReference>
<dbReference type="Pfam" id="PF13456">
    <property type="entry name" value="RVT_3"/>
    <property type="match status" value="1"/>
</dbReference>
<evidence type="ECO:0000259" key="2">
    <source>
        <dbReference type="Pfam" id="PF13966"/>
    </source>
</evidence>
<dbReference type="CDD" id="cd06222">
    <property type="entry name" value="RNase_H_like"/>
    <property type="match status" value="1"/>
</dbReference>
<dbReference type="Pfam" id="PF13966">
    <property type="entry name" value="zf-RVT"/>
    <property type="match status" value="1"/>
</dbReference>
<dbReference type="InterPro" id="IPR044730">
    <property type="entry name" value="RNase_H-like_dom_plant"/>
</dbReference>
<dbReference type="GO" id="GO:0003676">
    <property type="term" value="F:nucleic acid binding"/>
    <property type="evidence" value="ECO:0007669"/>
    <property type="project" value="InterPro"/>
</dbReference>
<dbReference type="EMBL" id="JRKL02004745">
    <property type="protein sequence ID" value="KAF3951872.1"/>
    <property type="molecule type" value="Genomic_DNA"/>
</dbReference>
<name>A0A8J4QS85_9ROSI</name>
<dbReference type="PANTHER" id="PTHR47074">
    <property type="entry name" value="BNAC02G40300D PROTEIN"/>
    <property type="match status" value="1"/>
</dbReference>
<gene>
    <name evidence="3" type="ORF">CMV_022522</name>
</gene>
<proteinExistence type="predicted"/>
<dbReference type="PANTHER" id="PTHR47074:SF11">
    <property type="entry name" value="REVERSE TRANSCRIPTASE-LIKE PROTEIN"/>
    <property type="match status" value="1"/>
</dbReference>
<keyword evidence="4" id="KW-1185">Reference proteome</keyword>
<evidence type="ECO:0000313" key="4">
    <source>
        <dbReference type="Proteomes" id="UP000737018"/>
    </source>
</evidence>
<dbReference type="OrthoDB" id="987126at2759"/>
<protein>
    <recommendedName>
        <fullName evidence="5">Reverse transcriptase zinc-binding domain</fullName>
    </recommendedName>
</protein>
<evidence type="ECO:0000313" key="3">
    <source>
        <dbReference type="EMBL" id="KAF3951872.1"/>
    </source>
</evidence>
<dbReference type="GO" id="GO:0004523">
    <property type="term" value="F:RNA-DNA hybrid ribonuclease activity"/>
    <property type="evidence" value="ECO:0007669"/>
    <property type="project" value="InterPro"/>
</dbReference>
<evidence type="ECO:0000259" key="1">
    <source>
        <dbReference type="Pfam" id="PF13456"/>
    </source>
</evidence>
<dbReference type="InterPro" id="IPR002156">
    <property type="entry name" value="RNaseH_domain"/>
</dbReference>
<feature type="domain" description="RNase H type-1" evidence="1">
    <location>
        <begin position="532"/>
        <end position="651"/>
    </location>
</feature>
<dbReference type="InterPro" id="IPR052929">
    <property type="entry name" value="RNase_H-like_EbsB-rel"/>
</dbReference>
<dbReference type="InterPro" id="IPR026960">
    <property type="entry name" value="RVT-Znf"/>
</dbReference>
<comment type="caution">
    <text evidence="3">The sequence shown here is derived from an EMBL/GenBank/DDBJ whole genome shotgun (WGS) entry which is preliminary data.</text>
</comment>
<dbReference type="Proteomes" id="UP000737018">
    <property type="component" value="Unassembled WGS sequence"/>
</dbReference>
<dbReference type="Gene3D" id="3.30.420.10">
    <property type="entry name" value="Ribonuclease H-like superfamily/Ribonuclease H"/>
    <property type="match status" value="1"/>
</dbReference>
<evidence type="ECO:0008006" key="5">
    <source>
        <dbReference type="Google" id="ProtNLM"/>
    </source>
</evidence>
<organism evidence="3 4">
    <name type="scientific">Castanea mollissima</name>
    <name type="common">Chinese chestnut</name>
    <dbReference type="NCBI Taxonomy" id="60419"/>
    <lineage>
        <taxon>Eukaryota</taxon>
        <taxon>Viridiplantae</taxon>
        <taxon>Streptophyta</taxon>
        <taxon>Embryophyta</taxon>
        <taxon>Tracheophyta</taxon>
        <taxon>Spermatophyta</taxon>
        <taxon>Magnoliopsida</taxon>
        <taxon>eudicotyledons</taxon>
        <taxon>Gunneridae</taxon>
        <taxon>Pentapetalae</taxon>
        <taxon>rosids</taxon>
        <taxon>fabids</taxon>
        <taxon>Fagales</taxon>
        <taxon>Fagaceae</taxon>
        <taxon>Castanea</taxon>
    </lineage>
</organism>